<evidence type="ECO:0000256" key="2">
    <source>
        <dbReference type="PROSITE-ProRule" id="PRU00176"/>
    </source>
</evidence>
<dbReference type="InterPro" id="IPR035979">
    <property type="entry name" value="RBD_domain_sf"/>
</dbReference>
<gene>
    <name evidence="5" type="ORF">Nepgr_023611</name>
</gene>
<evidence type="ECO:0000313" key="6">
    <source>
        <dbReference type="Proteomes" id="UP001279734"/>
    </source>
</evidence>
<dbReference type="Proteomes" id="UP001279734">
    <property type="component" value="Unassembled WGS sequence"/>
</dbReference>
<keyword evidence="6" id="KW-1185">Reference proteome</keyword>
<dbReference type="CDD" id="cd12384">
    <property type="entry name" value="RRM_RBM24_RBM38_like"/>
    <property type="match status" value="1"/>
</dbReference>
<name>A0AAD3T3D8_NEPGR</name>
<sequence>MSQQQRQSHMMGGGNHGVHFHDPTYTKIFVGGLAWETQSDAMKSYFQQFGEILEAVVITDKNTGRSKGYGFVTFKDPEAAFSACQNPSPVIDGRQANCNIAVLGAQKTKRPAPQQGQGRFRPPPGLVAQPAYPGSASTYYHQPSAQLAFPYSAYGYTSGNSNDPIYQMNYYGVYGGQQFPVYYTAGGSGGAVYVQNFYPYYTPYAQSSRFHGYGVQQQFPQMLQYPSHGPQLFSSSGILPLPTSMPLPSNSAGAVMEVGAAAGSGSAPSQTSGGATSEQNLSP</sequence>
<dbReference type="InterPro" id="IPR000504">
    <property type="entry name" value="RRM_dom"/>
</dbReference>
<organism evidence="5 6">
    <name type="scientific">Nepenthes gracilis</name>
    <name type="common">Slender pitcher plant</name>
    <dbReference type="NCBI Taxonomy" id="150966"/>
    <lineage>
        <taxon>Eukaryota</taxon>
        <taxon>Viridiplantae</taxon>
        <taxon>Streptophyta</taxon>
        <taxon>Embryophyta</taxon>
        <taxon>Tracheophyta</taxon>
        <taxon>Spermatophyta</taxon>
        <taxon>Magnoliopsida</taxon>
        <taxon>eudicotyledons</taxon>
        <taxon>Gunneridae</taxon>
        <taxon>Pentapetalae</taxon>
        <taxon>Caryophyllales</taxon>
        <taxon>Nepenthaceae</taxon>
        <taxon>Nepenthes</taxon>
    </lineage>
</organism>
<dbReference type="AlphaFoldDB" id="A0AAD3T3D8"/>
<evidence type="ECO:0000256" key="3">
    <source>
        <dbReference type="SAM" id="MobiDB-lite"/>
    </source>
</evidence>
<dbReference type="SUPFAM" id="SSF54928">
    <property type="entry name" value="RNA-binding domain, RBD"/>
    <property type="match status" value="1"/>
</dbReference>
<dbReference type="PROSITE" id="PS50102">
    <property type="entry name" value="RRM"/>
    <property type="match status" value="1"/>
</dbReference>
<dbReference type="EMBL" id="BSYO01000023">
    <property type="protein sequence ID" value="GMH21769.1"/>
    <property type="molecule type" value="Genomic_DNA"/>
</dbReference>
<evidence type="ECO:0000259" key="4">
    <source>
        <dbReference type="PROSITE" id="PS50102"/>
    </source>
</evidence>
<dbReference type="InterPro" id="IPR012677">
    <property type="entry name" value="Nucleotide-bd_a/b_plait_sf"/>
</dbReference>
<evidence type="ECO:0000313" key="5">
    <source>
        <dbReference type="EMBL" id="GMH21769.1"/>
    </source>
</evidence>
<dbReference type="PANTHER" id="PTHR11176:SF22">
    <property type="entry name" value="RNA-BINDING PROTEIN 38-LIKE ISOFORM X1"/>
    <property type="match status" value="1"/>
</dbReference>
<dbReference type="PANTHER" id="PTHR11176">
    <property type="entry name" value="BOULE-RELATED"/>
    <property type="match status" value="1"/>
</dbReference>
<dbReference type="GO" id="GO:0003723">
    <property type="term" value="F:RNA binding"/>
    <property type="evidence" value="ECO:0007669"/>
    <property type="project" value="UniProtKB-UniRule"/>
</dbReference>
<dbReference type="SMART" id="SM00360">
    <property type="entry name" value="RRM"/>
    <property type="match status" value="1"/>
</dbReference>
<protein>
    <recommendedName>
        <fullName evidence="4">RRM domain-containing protein</fullName>
    </recommendedName>
</protein>
<feature type="compositionally biased region" description="Low complexity" evidence="3">
    <location>
        <begin position="261"/>
        <end position="277"/>
    </location>
</feature>
<proteinExistence type="predicted"/>
<accession>A0AAD3T3D8</accession>
<feature type="domain" description="RRM" evidence="4">
    <location>
        <begin position="26"/>
        <end position="107"/>
    </location>
</feature>
<reference evidence="5" key="1">
    <citation type="submission" date="2023-05" db="EMBL/GenBank/DDBJ databases">
        <title>Nepenthes gracilis genome sequencing.</title>
        <authorList>
            <person name="Fukushima K."/>
        </authorList>
    </citation>
    <scope>NUCLEOTIDE SEQUENCE</scope>
    <source>
        <strain evidence="5">SING2019-196</strain>
    </source>
</reference>
<evidence type="ECO:0000256" key="1">
    <source>
        <dbReference type="ARBA" id="ARBA00022884"/>
    </source>
</evidence>
<dbReference type="Gene3D" id="3.30.70.330">
    <property type="match status" value="1"/>
</dbReference>
<feature type="region of interest" description="Disordered" evidence="3">
    <location>
        <begin position="261"/>
        <end position="283"/>
    </location>
</feature>
<dbReference type="Pfam" id="PF00076">
    <property type="entry name" value="RRM_1"/>
    <property type="match status" value="1"/>
</dbReference>
<keyword evidence="1 2" id="KW-0694">RNA-binding</keyword>
<comment type="caution">
    <text evidence="5">The sequence shown here is derived from an EMBL/GenBank/DDBJ whole genome shotgun (WGS) entry which is preliminary data.</text>
</comment>